<dbReference type="InterPro" id="IPR005345">
    <property type="entry name" value="PHF5"/>
</dbReference>
<accession>A0A1E4STJ7</accession>
<dbReference type="Pfam" id="PF03660">
    <property type="entry name" value="PHF5"/>
    <property type="match status" value="1"/>
</dbReference>
<reference evidence="3" key="1">
    <citation type="submission" date="2016-04" db="EMBL/GenBank/DDBJ databases">
        <title>Comparative genomics of biotechnologically important yeasts.</title>
        <authorList>
            <consortium name="DOE Joint Genome Institute"/>
            <person name="Riley R."/>
            <person name="Haridas S."/>
            <person name="Wolfe K.H."/>
            <person name="Lopes M.R."/>
            <person name="Hittinger C.T."/>
            <person name="Goker M."/>
            <person name="Salamov A."/>
            <person name="Wisecaver J."/>
            <person name="Long T.M."/>
            <person name="Aerts A.L."/>
            <person name="Barry K."/>
            <person name="Choi C."/>
            <person name="Clum A."/>
            <person name="Coughlan A.Y."/>
            <person name="Deshpande S."/>
            <person name="Douglass A.P."/>
            <person name="Hanson S.J."/>
            <person name="Klenk H.-P."/>
            <person name="Labutti K."/>
            <person name="Lapidus A."/>
            <person name="Lindquist E."/>
            <person name="Lipzen A."/>
            <person name="Meier-Kolthoff J.P."/>
            <person name="Ohm R.A."/>
            <person name="Otillar R.P."/>
            <person name="Pangilinan J."/>
            <person name="Peng Y."/>
            <person name="Rokas A."/>
            <person name="Rosa C.A."/>
            <person name="Scheuner C."/>
            <person name="Sibirny A.A."/>
            <person name="Slot J.C."/>
            <person name="Stielow J.B."/>
            <person name="Sun H."/>
            <person name="Kurtzman C.P."/>
            <person name="Blackwell M."/>
            <person name="Grigoriev I.V."/>
            <person name="Jeffries T.W."/>
        </authorList>
    </citation>
    <scope>NUCLEOTIDE SEQUENCE [LARGE SCALE GENOMIC DNA]</scope>
    <source>
        <strain evidence="3">NRRL YB-2248</strain>
    </source>
</reference>
<dbReference type="OrthoDB" id="10248186at2759"/>
<dbReference type="GO" id="GO:0000398">
    <property type="term" value="P:mRNA splicing, via spliceosome"/>
    <property type="evidence" value="ECO:0007669"/>
    <property type="project" value="InterPro"/>
</dbReference>
<evidence type="ECO:0000313" key="2">
    <source>
        <dbReference type="EMBL" id="ODV82818.1"/>
    </source>
</evidence>
<dbReference type="EMBL" id="KV453873">
    <property type="protein sequence ID" value="ODV82818.1"/>
    <property type="molecule type" value="Genomic_DNA"/>
</dbReference>
<comment type="similarity">
    <text evidence="1">Belongs to the PHF5 family.</text>
</comment>
<organism evidence="2 3">
    <name type="scientific">[Candida] arabinofermentans NRRL YB-2248</name>
    <dbReference type="NCBI Taxonomy" id="983967"/>
    <lineage>
        <taxon>Eukaryota</taxon>
        <taxon>Fungi</taxon>
        <taxon>Dikarya</taxon>
        <taxon>Ascomycota</taxon>
        <taxon>Saccharomycotina</taxon>
        <taxon>Pichiomycetes</taxon>
        <taxon>Pichiales</taxon>
        <taxon>Pichiaceae</taxon>
        <taxon>Ogataea</taxon>
        <taxon>Ogataea/Candida clade</taxon>
    </lineage>
</organism>
<sequence>MSLHQSDLIQCHKQPGTTIGRLCSKCDGKCPTCESFITTPSNNNINGTSINIDNISMQSTSKSHAVRICDDCAFSGRSTKCVLCNNKVSGDGSGGGIGVYCDGCVLLERDRDGCCVILNVGGNRKDARWDRKNITGR</sequence>
<dbReference type="Proteomes" id="UP000094801">
    <property type="component" value="Unassembled WGS sequence"/>
</dbReference>
<proteinExistence type="inferred from homology"/>
<gene>
    <name evidence="2" type="ORF">CANARDRAFT_30537</name>
</gene>
<dbReference type="STRING" id="983967.A0A1E4STJ7"/>
<dbReference type="AlphaFoldDB" id="A0A1E4STJ7"/>
<evidence type="ECO:0000256" key="1">
    <source>
        <dbReference type="ARBA" id="ARBA00008626"/>
    </source>
</evidence>
<protein>
    <submittedName>
        <fullName evidence="2">Uncharacterized protein</fullName>
    </submittedName>
</protein>
<dbReference type="PANTHER" id="PTHR13120">
    <property type="entry name" value="PHD FINGER-LIKE DOMAIN-CONTAINING PROTEIN 5A"/>
    <property type="match status" value="1"/>
</dbReference>
<name>A0A1E4STJ7_9ASCO</name>
<evidence type="ECO:0000313" key="3">
    <source>
        <dbReference type="Proteomes" id="UP000094801"/>
    </source>
</evidence>
<keyword evidence="3" id="KW-1185">Reference proteome</keyword>